<reference evidence="4 5" key="1">
    <citation type="submission" date="2015-07" db="EMBL/GenBank/DDBJ databases">
        <title>The genome of the fungus Escovopsis weberi, a specialized disease agent of ant agriculture.</title>
        <authorList>
            <person name="de Man T.J."/>
            <person name="Stajich J.E."/>
            <person name="Kubicek C.P."/>
            <person name="Chenthamara K."/>
            <person name="Atanasova L."/>
            <person name="Druzhinina I.S."/>
            <person name="Birnbaum S."/>
            <person name="Barribeau S.M."/>
            <person name="Teiling C."/>
            <person name="Suen G."/>
            <person name="Currie C."/>
            <person name="Gerardo N.M."/>
        </authorList>
    </citation>
    <scope>NUCLEOTIDE SEQUENCE [LARGE SCALE GENOMIC DNA]</scope>
</reference>
<evidence type="ECO:0000313" key="4">
    <source>
        <dbReference type="EMBL" id="KOS19672.1"/>
    </source>
</evidence>
<evidence type="ECO:0000259" key="3">
    <source>
        <dbReference type="Pfam" id="PF13257"/>
    </source>
</evidence>
<feature type="compositionally biased region" description="Low complexity" evidence="2">
    <location>
        <begin position="22"/>
        <end position="40"/>
    </location>
</feature>
<feature type="domain" description="DUF4048" evidence="3">
    <location>
        <begin position="155"/>
        <end position="264"/>
    </location>
</feature>
<keyword evidence="5" id="KW-1185">Reference proteome</keyword>
<dbReference type="STRING" id="150374.A0A0N0RTH5"/>
<feature type="region of interest" description="Disordered" evidence="2">
    <location>
        <begin position="1"/>
        <end position="55"/>
    </location>
</feature>
<name>A0A0N0RTH5_ESCWE</name>
<feature type="compositionally biased region" description="Gly residues" evidence="2">
    <location>
        <begin position="11"/>
        <end position="20"/>
    </location>
</feature>
<feature type="region of interest" description="Disordered" evidence="2">
    <location>
        <begin position="161"/>
        <end position="223"/>
    </location>
</feature>
<feature type="region of interest" description="Disordered" evidence="2">
    <location>
        <begin position="245"/>
        <end position="271"/>
    </location>
</feature>
<comment type="caution">
    <text evidence="4">The sequence shown here is derived from an EMBL/GenBank/DDBJ whole genome shotgun (WGS) entry which is preliminary data.</text>
</comment>
<protein>
    <recommendedName>
        <fullName evidence="3">DUF4048 domain-containing protein</fullName>
    </recommendedName>
</protein>
<keyword evidence="1" id="KW-0175">Coiled coil</keyword>
<dbReference type="AlphaFoldDB" id="A0A0N0RTH5"/>
<gene>
    <name evidence="4" type="ORF">ESCO_000623</name>
</gene>
<dbReference type="InterPro" id="IPR025122">
    <property type="entry name" value="DUF4048"/>
</dbReference>
<evidence type="ECO:0000256" key="1">
    <source>
        <dbReference type="SAM" id="Coils"/>
    </source>
</evidence>
<feature type="coiled-coil region" evidence="1">
    <location>
        <begin position="63"/>
        <end position="90"/>
    </location>
</feature>
<sequence length="285" mass="30721">MDQALQSCADGRGGSGGGGRDPTSVAQSPAAPASTVSTSIPPTPLETSNGGDPHTASDFIIAIAAQERRVFELREELARAETELAQLKKQWTAEEVYRKKSDSQRTDPYRTVAAADDDVFVATKRSIELDRRKLLIQTQQGSQTPSNRKVLRGSHARTLSLLSPSKGEGGFSIGDESRTESILSPSMEQRAAQIANPHVTKRQSWQARPQHSQQASSSGISSLPQMVEDFRDGFRAFVEDIKQITIGDEPVTGPTSGSGSGSGSGNEQRPTAKVYKICALERFYS</sequence>
<organism evidence="4 5">
    <name type="scientific">Escovopsis weberi</name>
    <dbReference type="NCBI Taxonomy" id="150374"/>
    <lineage>
        <taxon>Eukaryota</taxon>
        <taxon>Fungi</taxon>
        <taxon>Dikarya</taxon>
        <taxon>Ascomycota</taxon>
        <taxon>Pezizomycotina</taxon>
        <taxon>Sordariomycetes</taxon>
        <taxon>Hypocreomycetidae</taxon>
        <taxon>Hypocreales</taxon>
        <taxon>Hypocreaceae</taxon>
        <taxon>Escovopsis</taxon>
    </lineage>
</organism>
<proteinExistence type="predicted"/>
<evidence type="ECO:0000313" key="5">
    <source>
        <dbReference type="Proteomes" id="UP000053831"/>
    </source>
</evidence>
<feature type="compositionally biased region" description="Low complexity" evidence="2">
    <location>
        <begin position="210"/>
        <end position="223"/>
    </location>
</feature>
<dbReference type="Proteomes" id="UP000053831">
    <property type="component" value="Unassembled WGS sequence"/>
</dbReference>
<accession>A0A0N0RTH5</accession>
<evidence type="ECO:0000256" key="2">
    <source>
        <dbReference type="SAM" id="MobiDB-lite"/>
    </source>
</evidence>
<dbReference type="OrthoDB" id="4097086at2759"/>
<dbReference type="Pfam" id="PF13257">
    <property type="entry name" value="DUF4048"/>
    <property type="match status" value="1"/>
</dbReference>
<dbReference type="EMBL" id="LGSR01000020">
    <property type="protein sequence ID" value="KOS19672.1"/>
    <property type="molecule type" value="Genomic_DNA"/>
</dbReference>